<dbReference type="InterPro" id="IPR001128">
    <property type="entry name" value="Cyt_P450"/>
</dbReference>
<dbReference type="Gene3D" id="1.10.630.10">
    <property type="entry name" value="Cytochrome P450"/>
    <property type="match status" value="1"/>
</dbReference>
<reference evidence="4" key="1">
    <citation type="journal article" date="2019" name="Int. J. Syst. Evol. Microbiol.">
        <title>The Global Catalogue of Microorganisms (GCM) 10K type strain sequencing project: providing services to taxonomists for standard genome sequencing and annotation.</title>
        <authorList>
            <consortium name="The Broad Institute Genomics Platform"/>
            <consortium name="The Broad Institute Genome Sequencing Center for Infectious Disease"/>
            <person name="Wu L."/>
            <person name="Ma J."/>
        </authorList>
    </citation>
    <scope>NUCLEOTIDE SEQUENCE [LARGE SCALE GENOMIC DNA]</scope>
    <source>
        <strain evidence="4">CGMCC 4.7643</strain>
    </source>
</reference>
<keyword evidence="2" id="KW-0503">Monooxygenase</keyword>
<keyword evidence="4" id="KW-1185">Reference proteome</keyword>
<dbReference type="RefSeq" id="WP_345391496.1">
    <property type="nucleotide sequence ID" value="NZ_BAABHG010000004.1"/>
</dbReference>
<accession>A0ABW5GMK0</accession>
<sequence>MENIPPIIDFPVPPPGTMGPPAEFAALRAHCPVARVRMDLGATAWYVTRYQDVRELVADPRLIRPTINDWPDRSAGAEPGLITMAELDGPRHTALRRAVAEAFGAGAIRGRVPRIRGIADDLLARLRGDGEPGGDLVAGFTDPFPLLVLCDLVGIPPEERDRFLPVIEEGLSTMVTPAEADRTADLLRDYLAGLIARKRREPGRDVLSHLIGEWQAGRLSYEDLVVFGLSMLTVGFGTSAMFLANSVYALLTTPGKYARLRDDRDLLPTAVEELLRFVPLMNNFVILVATEDISLHGHTIAKDDAVLPVLAAANRDETVFTTSDGLDLGRPVNPHLAFGRGPHNCLGAHLARAQLTVGLGALLDAFPSLSLVDGQEPRWDDEAPNRTPLTLPVGW</sequence>
<keyword evidence="2" id="KW-0349">Heme</keyword>
<dbReference type="EMBL" id="JBHUKU010000014">
    <property type="protein sequence ID" value="MFD2462075.1"/>
    <property type="molecule type" value="Genomic_DNA"/>
</dbReference>
<dbReference type="InterPro" id="IPR002397">
    <property type="entry name" value="Cyt_P450_B"/>
</dbReference>
<name>A0ABW5GMK0_9PSEU</name>
<dbReference type="Pfam" id="PF00067">
    <property type="entry name" value="p450"/>
    <property type="match status" value="1"/>
</dbReference>
<comment type="caution">
    <text evidence="3">The sequence shown here is derived from an EMBL/GenBank/DDBJ whole genome shotgun (WGS) entry which is preliminary data.</text>
</comment>
<dbReference type="PRINTS" id="PR00385">
    <property type="entry name" value="P450"/>
</dbReference>
<dbReference type="PROSITE" id="PS00086">
    <property type="entry name" value="CYTOCHROME_P450"/>
    <property type="match status" value="1"/>
</dbReference>
<evidence type="ECO:0000256" key="1">
    <source>
        <dbReference type="ARBA" id="ARBA00010617"/>
    </source>
</evidence>
<proteinExistence type="inferred from homology"/>
<keyword evidence="2" id="KW-0560">Oxidoreductase</keyword>
<keyword evidence="2" id="KW-0408">Iron</keyword>
<evidence type="ECO:0000313" key="4">
    <source>
        <dbReference type="Proteomes" id="UP001597419"/>
    </source>
</evidence>
<dbReference type="PRINTS" id="PR00359">
    <property type="entry name" value="BP450"/>
</dbReference>
<dbReference type="SUPFAM" id="SSF48264">
    <property type="entry name" value="Cytochrome P450"/>
    <property type="match status" value="1"/>
</dbReference>
<dbReference type="InterPro" id="IPR017972">
    <property type="entry name" value="Cyt_P450_CS"/>
</dbReference>
<dbReference type="InterPro" id="IPR036396">
    <property type="entry name" value="Cyt_P450_sf"/>
</dbReference>
<keyword evidence="2" id="KW-0479">Metal-binding</keyword>
<protein>
    <submittedName>
        <fullName evidence="3">Cytochrome P450</fullName>
    </submittedName>
</protein>
<dbReference type="Proteomes" id="UP001597419">
    <property type="component" value="Unassembled WGS sequence"/>
</dbReference>
<organism evidence="3 4">
    <name type="scientific">Amycolatopsis samaneae</name>
    <dbReference type="NCBI Taxonomy" id="664691"/>
    <lineage>
        <taxon>Bacteria</taxon>
        <taxon>Bacillati</taxon>
        <taxon>Actinomycetota</taxon>
        <taxon>Actinomycetes</taxon>
        <taxon>Pseudonocardiales</taxon>
        <taxon>Pseudonocardiaceae</taxon>
        <taxon>Amycolatopsis</taxon>
    </lineage>
</organism>
<evidence type="ECO:0000313" key="3">
    <source>
        <dbReference type="EMBL" id="MFD2462075.1"/>
    </source>
</evidence>
<dbReference type="PANTHER" id="PTHR46696:SF1">
    <property type="entry name" value="CYTOCHROME P450 YJIB-RELATED"/>
    <property type="match status" value="1"/>
</dbReference>
<evidence type="ECO:0000256" key="2">
    <source>
        <dbReference type="RuleBase" id="RU000461"/>
    </source>
</evidence>
<comment type="similarity">
    <text evidence="1 2">Belongs to the cytochrome P450 family.</text>
</comment>
<gene>
    <name evidence="3" type="ORF">ACFSYJ_25940</name>
</gene>
<dbReference type="PANTHER" id="PTHR46696">
    <property type="entry name" value="P450, PUTATIVE (EUROFUNG)-RELATED"/>
    <property type="match status" value="1"/>
</dbReference>